<dbReference type="PANTHER" id="PTHR43333">
    <property type="entry name" value="2-HACID_DH_C DOMAIN-CONTAINING PROTEIN"/>
    <property type="match status" value="1"/>
</dbReference>
<evidence type="ECO:0000259" key="7">
    <source>
        <dbReference type="Pfam" id="PF02826"/>
    </source>
</evidence>
<proteinExistence type="inferred from homology"/>
<dbReference type="OrthoDB" id="4324715at2"/>
<keyword evidence="2 4" id="KW-0560">Oxidoreductase</keyword>
<dbReference type="GO" id="GO:0016616">
    <property type="term" value="F:oxidoreductase activity, acting on the CH-OH group of donors, NAD or NADP as acceptor"/>
    <property type="evidence" value="ECO:0007669"/>
    <property type="project" value="InterPro"/>
</dbReference>
<dbReference type="SUPFAM" id="SSF52283">
    <property type="entry name" value="Formate/glycerate dehydrogenase catalytic domain-like"/>
    <property type="match status" value="1"/>
</dbReference>
<dbReference type="InterPro" id="IPR036291">
    <property type="entry name" value="NAD(P)-bd_dom_sf"/>
</dbReference>
<dbReference type="InterPro" id="IPR006139">
    <property type="entry name" value="D-isomer_2_OHA_DH_cat_dom"/>
</dbReference>
<feature type="region of interest" description="Disordered" evidence="5">
    <location>
        <begin position="1"/>
        <end position="20"/>
    </location>
</feature>
<dbReference type="GO" id="GO:0051287">
    <property type="term" value="F:NAD binding"/>
    <property type="evidence" value="ECO:0007669"/>
    <property type="project" value="InterPro"/>
</dbReference>
<organism evidence="8 9">
    <name type="scientific">Streptomonospora alba</name>
    <dbReference type="NCBI Taxonomy" id="183763"/>
    <lineage>
        <taxon>Bacteria</taxon>
        <taxon>Bacillati</taxon>
        <taxon>Actinomycetota</taxon>
        <taxon>Actinomycetes</taxon>
        <taxon>Streptosporangiales</taxon>
        <taxon>Nocardiopsidaceae</taxon>
        <taxon>Streptomonospora</taxon>
    </lineage>
</organism>
<accession>A0A0C2J522</accession>
<dbReference type="InterPro" id="IPR006140">
    <property type="entry name" value="D-isomer_DH_NAD-bd"/>
</dbReference>
<dbReference type="PANTHER" id="PTHR43333:SF1">
    <property type="entry name" value="D-ISOMER SPECIFIC 2-HYDROXYACID DEHYDROGENASE NAD-BINDING DOMAIN-CONTAINING PROTEIN"/>
    <property type="match status" value="1"/>
</dbReference>
<evidence type="ECO:0000313" key="8">
    <source>
        <dbReference type="EMBL" id="KIH96516.1"/>
    </source>
</evidence>
<feature type="domain" description="D-isomer specific 2-hydroxyacid dehydrogenase catalytic" evidence="6">
    <location>
        <begin position="38"/>
        <end position="325"/>
    </location>
</feature>
<evidence type="ECO:0000313" key="9">
    <source>
        <dbReference type="Proteomes" id="UP000031675"/>
    </source>
</evidence>
<evidence type="ECO:0000259" key="6">
    <source>
        <dbReference type="Pfam" id="PF00389"/>
    </source>
</evidence>
<evidence type="ECO:0000256" key="4">
    <source>
        <dbReference type="RuleBase" id="RU003719"/>
    </source>
</evidence>
<evidence type="ECO:0000256" key="3">
    <source>
        <dbReference type="ARBA" id="ARBA00023027"/>
    </source>
</evidence>
<keyword evidence="9" id="KW-1185">Reference proteome</keyword>
<evidence type="ECO:0000256" key="1">
    <source>
        <dbReference type="ARBA" id="ARBA00005854"/>
    </source>
</evidence>
<dbReference type="SUPFAM" id="SSF51735">
    <property type="entry name" value="NAD(P)-binding Rossmann-fold domains"/>
    <property type="match status" value="1"/>
</dbReference>
<dbReference type="Gene3D" id="3.40.50.720">
    <property type="entry name" value="NAD(P)-binding Rossmann-like Domain"/>
    <property type="match status" value="2"/>
</dbReference>
<dbReference type="RefSeq" id="WP_040276762.1">
    <property type="nucleotide sequence ID" value="NZ_JROO01000062.1"/>
</dbReference>
<reference evidence="9" key="1">
    <citation type="journal article" date="2015" name="Chem. Biol.">
        <title>Structure, bioactivity, and resistance mechanism of streptomonomicin, an unusual lasso Peptide from an understudied halophilic actinomycete.</title>
        <authorList>
            <person name="Metelev M."/>
            <person name="Tietz J.I."/>
            <person name="Melby J.O."/>
            <person name="Blair P.M."/>
            <person name="Zhu L."/>
            <person name="Livnat I."/>
            <person name="Severinov K."/>
            <person name="Mitchell D.A."/>
        </authorList>
    </citation>
    <scope>NUCLEOTIDE SEQUENCE [LARGE SCALE GENOMIC DNA]</scope>
    <source>
        <strain evidence="9">YIM 90003</strain>
    </source>
</reference>
<keyword evidence="3" id="KW-0520">NAD</keyword>
<evidence type="ECO:0000256" key="2">
    <source>
        <dbReference type="ARBA" id="ARBA00023002"/>
    </source>
</evidence>
<dbReference type="Proteomes" id="UP000031675">
    <property type="component" value="Unassembled WGS sequence"/>
</dbReference>
<dbReference type="STRING" id="183763.LP52_24410"/>
<dbReference type="AlphaFoldDB" id="A0A0C2J522"/>
<feature type="domain" description="D-isomer specific 2-hydroxyacid dehydrogenase NAD-binding" evidence="7">
    <location>
        <begin position="114"/>
        <end position="294"/>
    </location>
</feature>
<comment type="similarity">
    <text evidence="1 4">Belongs to the D-isomer specific 2-hydroxyacid dehydrogenase family.</text>
</comment>
<evidence type="ECO:0000256" key="5">
    <source>
        <dbReference type="SAM" id="MobiDB-lite"/>
    </source>
</evidence>
<dbReference type="EMBL" id="JROO01000062">
    <property type="protein sequence ID" value="KIH96516.1"/>
    <property type="molecule type" value="Genomic_DNA"/>
</dbReference>
<dbReference type="Pfam" id="PF00389">
    <property type="entry name" value="2-Hacid_dh"/>
    <property type="match status" value="1"/>
</dbReference>
<sequence>MTSENPPQTRLAVLHGGDLPPGSERIEADPRLASVRYATADRLHEVLPGAHALFVWDLFSEAVEDAWPKADSLRWVHAATAGVDNLMFDRLVGSDVTVTNSRGVFDEPMAEYVLGLVVAFAKDLPATLDNQRRREWRHRETERVGGKHALVIGTGPIGRAIARQLRAVGMTVEGAGRTARTEDPDFGTVVESSLQTAAPGLAEALPRADYVVLAAPLTDATRDLADAAFLARMRPHARLINVGRGQLVDEDALGRALRAEELAGAALDVTRTEPLPEDSPLWSAPGALISPHMSGDVVGWRDELVELFADNLERFLGGSPLRNVVDKRRGYVSGP</sequence>
<dbReference type="CDD" id="cd05300">
    <property type="entry name" value="2-Hacid_dh_1"/>
    <property type="match status" value="1"/>
</dbReference>
<gene>
    <name evidence="8" type="ORF">LP52_24410</name>
</gene>
<name>A0A0C2J522_9ACTN</name>
<dbReference type="Pfam" id="PF02826">
    <property type="entry name" value="2-Hacid_dh_C"/>
    <property type="match status" value="1"/>
</dbReference>
<comment type="caution">
    <text evidence="8">The sequence shown here is derived from an EMBL/GenBank/DDBJ whole genome shotgun (WGS) entry which is preliminary data.</text>
</comment>
<protein>
    <submittedName>
        <fullName evidence="8">2-hydroxyacid dehydrogenase</fullName>
    </submittedName>
</protein>